<gene>
    <name evidence="1" type="ORF">HDA43_001850</name>
</gene>
<dbReference type="AlphaFoldDB" id="A0A852V0M6"/>
<evidence type="ECO:0000313" key="2">
    <source>
        <dbReference type="Proteomes" id="UP000576393"/>
    </source>
</evidence>
<accession>A0A852V0M6</accession>
<evidence type="ECO:0000313" key="1">
    <source>
        <dbReference type="EMBL" id="NYF39691.1"/>
    </source>
</evidence>
<protein>
    <submittedName>
        <fullName evidence="1">Uncharacterized protein</fullName>
    </submittedName>
</protein>
<sequence>MTMPPFASPRSRYQRTARSALVSAAAAAALTLLIGGLPSLPAHGATSADTAVQRTALAAPNLQLPFPCGQQPHRRNRVDR</sequence>
<comment type="caution">
    <text evidence="1">The sequence shown here is derived from an EMBL/GenBank/DDBJ whole genome shotgun (WGS) entry which is preliminary data.</text>
</comment>
<keyword evidence="2" id="KW-1185">Reference proteome</keyword>
<dbReference type="RefSeq" id="WP_179819315.1">
    <property type="nucleotide sequence ID" value="NZ_JACCCO010000001.1"/>
</dbReference>
<dbReference type="EMBL" id="JACCCO010000001">
    <property type="protein sequence ID" value="NYF39691.1"/>
    <property type="molecule type" value="Genomic_DNA"/>
</dbReference>
<name>A0A852V0M6_9ACTN</name>
<proteinExistence type="predicted"/>
<dbReference type="Proteomes" id="UP000576393">
    <property type="component" value="Unassembled WGS sequence"/>
</dbReference>
<reference evidence="1 2" key="1">
    <citation type="submission" date="2020-07" db="EMBL/GenBank/DDBJ databases">
        <title>Sequencing the genomes of 1000 actinobacteria strains.</title>
        <authorList>
            <person name="Klenk H.-P."/>
        </authorList>
    </citation>
    <scope>NUCLEOTIDE SEQUENCE [LARGE SCALE GENOMIC DNA]</scope>
    <source>
        <strain evidence="1 2">DSM 45763</strain>
    </source>
</reference>
<organism evidence="1 2">
    <name type="scientific">Streptosporangium sandarakinum</name>
    <dbReference type="NCBI Taxonomy" id="1260955"/>
    <lineage>
        <taxon>Bacteria</taxon>
        <taxon>Bacillati</taxon>
        <taxon>Actinomycetota</taxon>
        <taxon>Actinomycetes</taxon>
        <taxon>Streptosporangiales</taxon>
        <taxon>Streptosporangiaceae</taxon>
        <taxon>Streptosporangium</taxon>
    </lineage>
</organism>